<evidence type="ECO:0008006" key="3">
    <source>
        <dbReference type="Google" id="ProtNLM"/>
    </source>
</evidence>
<dbReference type="Pfam" id="PF09945">
    <property type="entry name" value="DUF2177"/>
    <property type="match status" value="1"/>
</dbReference>
<dbReference type="AlphaFoldDB" id="A0A6C0JH78"/>
<proteinExistence type="predicted"/>
<name>A0A6C0JH78_9ZZZZ</name>
<reference evidence="2" key="1">
    <citation type="journal article" date="2020" name="Nature">
        <title>Giant virus diversity and host interactions through global metagenomics.</title>
        <authorList>
            <person name="Schulz F."/>
            <person name="Roux S."/>
            <person name="Paez-Espino D."/>
            <person name="Jungbluth S."/>
            <person name="Walsh D.A."/>
            <person name="Denef V.J."/>
            <person name="McMahon K.D."/>
            <person name="Konstantinidis K.T."/>
            <person name="Eloe-Fadrosh E.A."/>
            <person name="Kyrpides N.C."/>
            <person name="Woyke T."/>
        </authorList>
    </citation>
    <scope>NUCLEOTIDE SEQUENCE</scope>
    <source>
        <strain evidence="2">GVMAG-M-3300027708-20</strain>
    </source>
</reference>
<sequence length="123" mass="14183">MTKLIRQILVSGLTMLVLDGVYISMIKKDFTDQIINIQRVAMTIRWAGVFVCYFFLIFGLNYFIIGKSRSIMEAFYFGLVIYAVYESTNYATLKNWTAKIAIIDTLWGGTLMALTTYITYRLV</sequence>
<dbReference type="EMBL" id="MN740389">
    <property type="protein sequence ID" value="QHU03807.1"/>
    <property type="molecule type" value="Genomic_DNA"/>
</dbReference>
<organism evidence="2">
    <name type="scientific">viral metagenome</name>
    <dbReference type="NCBI Taxonomy" id="1070528"/>
    <lineage>
        <taxon>unclassified sequences</taxon>
        <taxon>metagenomes</taxon>
        <taxon>organismal metagenomes</taxon>
    </lineage>
</organism>
<protein>
    <recommendedName>
        <fullName evidence="3">DUF2177 family protein</fullName>
    </recommendedName>
</protein>
<keyword evidence="1" id="KW-0472">Membrane</keyword>
<keyword evidence="1" id="KW-1133">Transmembrane helix</keyword>
<feature type="transmembrane region" description="Helical" evidence="1">
    <location>
        <begin position="46"/>
        <end position="65"/>
    </location>
</feature>
<feature type="transmembrane region" description="Helical" evidence="1">
    <location>
        <begin position="6"/>
        <end position="25"/>
    </location>
</feature>
<keyword evidence="1" id="KW-0812">Transmembrane</keyword>
<evidence type="ECO:0000313" key="2">
    <source>
        <dbReference type="EMBL" id="QHU03807.1"/>
    </source>
</evidence>
<accession>A0A6C0JH78</accession>
<feature type="transmembrane region" description="Helical" evidence="1">
    <location>
        <begin position="100"/>
        <end position="120"/>
    </location>
</feature>
<evidence type="ECO:0000256" key="1">
    <source>
        <dbReference type="SAM" id="Phobius"/>
    </source>
</evidence>
<feature type="transmembrane region" description="Helical" evidence="1">
    <location>
        <begin position="71"/>
        <end position="88"/>
    </location>
</feature>
<dbReference type="InterPro" id="IPR018687">
    <property type="entry name" value="DUF2177_membr"/>
</dbReference>